<dbReference type="GO" id="GO:1904273">
    <property type="term" value="P:L-alanine import across plasma membrane"/>
    <property type="evidence" value="ECO:0007669"/>
    <property type="project" value="TreeGrafter"/>
</dbReference>
<reference evidence="4" key="2">
    <citation type="submission" date="2020-02" db="EMBL/GenBank/DDBJ databases">
        <title>Esox lucius (northern pike) genome, fEsoLuc1, primary haplotype.</title>
        <authorList>
            <person name="Myers G."/>
            <person name="Karagic N."/>
            <person name="Meyer A."/>
            <person name="Pippel M."/>
            <person name="Reichard M."/>
            <person name="Winkler S."/>
            <person name="Tracey A."/>
            <person name="Sims Y."/>
            <person name="Howe K."/>
            <person name="Rhie A."/>
            <person name="Formenti G."/>
            <person name="Durbin R."/>
            <person name="Fedrigo O."/>
            <person name="Jarvis E.D."/>
        </authorList>
    </citation>
    <scope>NUCLEOTIDE SEQUENCE [LARGE SCALE GENOMIC DNA]</scope>
</reference>
<dbReference type="SUPFAM" id="SSF51445">
    <property type="entry name" value="(Trans)glycosidases"/>
    <property type="match status" value="1"/>
</dbReference>
<reference evidence="4" key="3">
    <citation type="submission" date="2025-08" db="UniProtKB">
        <authorList>
            <consortium name="Ensembl"/>
        </authorList>
    </citation>
    <scope>IDENTIFICATION</scope>
</reference>
<evidence type="ECO:0000259" key="3">
    <source>
        <dbReference type="Pfam" id="PF16028"/>
    </source>
</evidence>
<dbReference type="InterPro" id="IPR042280">
    <property type="entry name" value="SLC3A2"/>
</dbReference>
<dbReference type="PANTHER" id="PTHR46673:SF2">
    <property type="entry name" value="4F2 CELL-SURFACE ANTIGEN HEAVY CHAIN-LIKE"/>
    <property type="match status" value="1"/>
</dbReference>
<dbReference type="OrthoDB" id="204980at2759"/>
<reference evidence="4" key="4">
    <citation type="submission" date="2025-09" db="UniProtKB">
        <authorList>
            <consortium name="Ensembl"/>
        </authorList>
    </citation>
    <scope>IDENTIFICATION</scope>
</reference>
<dbReference type="GO" id="GO:0016323">
    <property type="term" value="C:basolateral plasma membrane"/>
    <property type="evidence" value="ECO:0007669"/>
    <property type="project" value="TreeGrafter"/>
</dbReference>
<keyword evidence="2" id="KW-0472">Membrane</keyword>
<feature type="transmembrane region" description="Helical" evidence="2">
    <location>
        <begin position="68"/>
        <end position="88"/>
    </location>
</feature>
<dbReference type="GO" id="GO:0015190">
    <property type="term" value="F:L-leucine transmembrane transporter activity"/>
    <property type="evidence" value="ECO:0007669"/>
    <property type="project" value="TreeGrafter"/>
</dbReference>
<keyword evidence="2" id="KW-0812">Transmembrane</keyword>
<dbReference type="InterPro" id="IPR031984">
    <property type="entry name" value="SLC3A2_N"/>
</dbReference>
<reference evidence="5" key="1">
    <citation type="journal article" date="2014" name="PLoS ONE">
        <title>The genome and linkage map of the northern pike (Esox lucius): conserved synteny revealed between the salmonid sister group and the Neoteleostei.</title>
        <authorList>
            <person name="Rondeau E.B."/>
            <person name="Minkley D.R."/>
            <person name="Leong J.S."/>
            <person name="Messmer A.M."/>
            <person name="Jantzen J.R."/>
            <person name="von Schalburg K.R."/>
            <person name="Lemon C."/>
            <person name="Bird N.H."/>
            <person name="Koop B.F."/>
        </authorList>
    </citation>
    <scope>NUCLEOTIDE SEQUENCE</scope>
</reference>
<feature type="domain" description="Solute carrier family 3 member 2 N-terminal" evidence="3">
    <location>
        <begin position="42"/>
        <end position="104"/>
    </location>
</feature>
<dbReference type="GO" id="GO:0016324">
    <property type="term" value="C:apical plasma membrane"/>
    <property type="evidence" value="ECO:0007669"/>
    <property type="project" value="TreeGrafter"/>
</dbReference>
<feature type="region of interest" description="Disordered" evidence="1">
    <location>
        <begin position="19"/>
        <end position="44"/>
    </location>
</feature>
<evidence type="ECO:0000313" key="5">
    <source>
        <dbReference type="Proteomes" id="UP000265140"/>
    </source>
</evidence>
<dbReference type="GeneID" id="105012097"/>
<proteinExistence type="predicted"/>
<dbReference type="RefSeq" id="XP_010871038.2">
    <property type="nucleotide sequence ID" value="XM_010872736.4"/>
</dbReference>
<dbReference type="PANTHER" id="PTHR46673">
    <property type="entry name" value="4F2 CELL-SURFACE ANTIGEN HEAVY CHAIN"/>
    <property type="match status" value="1"/>
</dbReference>
<dbReference type="RefSeq" id="XP_010871047.2">
    <property type="nucleotide sequence ID" value="XM_010872745.4"/>
</dbReference>
<organism evidence="4 5">
    <name type="scientific">Esox lucius</name>
    <name type="common">Northern pike</name>
    <dbReference type="NCBI Taxonomy" id="8010"/>
    <lineage>
        <taxon>Eukaryota</taxon>
        <taxon>Metazoa</taxon>
        <taxon>Chordata</taxon>
        <taxon>Craniata</taxon>
        <taxon>Vertebrata</taxon>
        <taxon>Euteleostomi</taxon>
        <taxon>Actinopterygii</taxon>
        <taxon>Neopterygii</taxon>
        <taxon>Teleostei</taxon>
        <taxon>Protacanthopterygii</taxon>
        <taxon>Esociformes</taxon>
        <taxon>Esocidae</taxon>
        <taxon>Esox</taxon>
    </lineage>
</organism>
<name>A0A3P8YCL4_ESOLU</name>
<dbReference type="InterPro" id="IPR017853">
    <property type="entry name" value="GH"/>
</dbReference>
<dbReference type="GO" id="GO:0015180">
    <property type="term" value="F:L-alanine transmembrane transporter activity"/>
    <property type="evidence" value="ECO:0007669"/>
    <property type="project" value="TreeGrafter"/>
</dbReference>
<keyword evidence="5" id="KW-1185">Reference proteome</keyword>
<dbReference type="Proteomes" id="UP000265140">
    <property type="component" value="Chromosome 1"/>
</dbReference>
<protein>
    <recommendedName>
        <fullName evidence="3">Solute carrier family 3 member 2 N-terminal domain-containing protein</fullName>
    </recommendedName>
</protein>
<dbReference type="RefSeq" id="XP_019907102.2">
    <property type="nucleotide sequence ID" value="XM_020051543.2"/>
</dbReference>
<dbReference type="Gene3D" id="2.60.40.1180">
    <property type="entry name" value="Golgi alpha-mannosidase II"/>
    <property type="match status" value="1"/>
</dbReference>
<dbReference type="OMA" id="QINATMV"/>
<dbReference type="Ensembl" id="ENSELUT00000022488.3">
    <property type="protein sequence ID" value="ENSELUP00000013856.3"/>
    <property type="gene ID" value="ENSELUG00000013934.3"/>
</dbReference>
<dbReference type="RefSeq" id="XP_010871030.2">
    <property type="nucleotide sequence ID" value="XM_010872728.4"/>
</dbReference>
<dbReference type="Gene3D" id="3.20.20.80">
    <property type="entry name" value="Glycosidases"/>
    <property type="match status" value="1"/>
</dbReference>
<dbReference type="InParanoid" id="A0A3P8YCL4"/>
<keyword evidence="2" id="KW-1133">Transmembrane helix</keyword>
<evidence type="ECO:0000256" key="2">
    <source>
        <dbReference type="SAM" id="Phobius"/>
    </source>
</evidence>
<dbReference type="AlphaFoldDB" id="A0A3P8YCL4"/>
<dbReference type="GO" id="GO:1903801">
    <property type="term" value="P:L-leucine import across plasma membrane"/>
    <property type="evidence" value="ECO:0007669"/>
    <property type="project" value="TreeGrafter"/>
</dbReference>
<dbReference type="GO" id="GO:0015823">
    <property type="term" value="P:phenylalanine transport"/>
    <property type="evidence" value="ECO:0007669"/>
    <property type="project" value="TreeGrafter"/>
</dbReference>
<evidence type="ECO:0000256" key="1">
    <source>
        <dbReference type="SAM" id="MobiDB-lite"/>
    </source>
</evidence>
<evidence type="ECO:0000313" key="4">
    <source>
        <dbReference type="Ensembl" id="ENSELUP00000013856.3"/>
    </source>
</evidence>
<dbReference type="Bgee" id="ENSELUG00000013934">
    <property type="expression patterns" value="Expressed in ovary and 6 other cell types or tissues"/>
</dbReference>
<dbReference type="KEGG" id="els:105012097"/>
<dbReference type="InterPro" id="IPR013780">
    <property type="entry name" value="Glyco_hydro_b"/>
</dbReference>
<sequence length="516" mass="56392">MALKVDGKPCYGSLATGPGMSGSLSDSETVPHLIPAPGPEPQKWQPMSKQELEFAAGGAGWRKVRCHLVLVFWLCWLGMLGAAITIIVQSPRPIAPALLWWQRALFYRIQPSVFTDAQNEVPSGIHAVSERLPYLKSLGVGAVVLEGLFRRDASPPNLTSVDVGTVPQVQQLLMQCRKEGIRVVLSFCELDLFGHQHSVANGSDVTSELSGSIQNALRFWLEQGVAGFEICDTDMAYSPKTLTEWRVLVQEFSTSDRERIVLVKQTGESLSALNTFGTSTNHSLMEMVTRSLLPPAHHLLSRQEVAVAMDRLLSTPHGDIWPSWTVGGEATPVFHRMLLVLMMTLPGSPVVKYGEEIVPSPNVSAQIQEHQADKTLGQGDSVGERTLKQSPSALFSSLSHCRQREESLLYGAFTLLPFNSTSLSSSNSTSATQGPKSAPMLAFLRSWGCVHFLVLLNLGTETRVLDPAWAPSLPHDGVFVTSTGLDRLGTISLETLRIQPEEAVVIKLLEHRSYSP</sequence>
<dbReference type="Pfam" id="PF16028">
    <property type="entry name" value="SLC3A2_N"/>
    <property type="match status" value="1"/>
</dbReference>
<dbReference type="GeneTree" id="ENSGT00940000167255"/>
<accession>A0A3P8YCL4</accession>
<dbReference type="GO" id="GO:0015173">
    <property type="term" value="F:aromatic amino acid transmembrane transporter activity"/>
    <property type="evidence" value="ECO:0007669"/>
    <property type="project" value="TreeGrafter"/>
</dbReference>
<dbReference type="STRING" id="8010.ENSELUP00000013856"/>